<comment type="caution">
    <text evidence="1">The sequence shown here is derived from an EMBL/GenBank/DDBJ whole genome shotgun (WGS) entry which is preliminary data.</text>
</comment>
<reference evidence="1 2" key="1">
    <citation type="submission" date="2018-10" db="EMBL/GenBank/DDBJ databases">
        <title>A high-quality apple genome assembly.</title>
        <authorList>
            <person name="Hu J."/>
        </authorList>
    </citation>
    <scope>NUCLEOTIDE SEQUENCE [LARGE SCALE GENOMIC DNA]</scope>
    <source>
        <strain evidence="2">cv. HFTH1</strain>
        <tissue evidence="1">Young leaf</tissue>
    </source>
</reference>
<name>A0A498KLI8_MALDO</name>
<proteinExistence type="predicted"/>
<protein>
    <recommendedName>
        <fullName evidence="3">Dirigent protein</fullName>
    </recommendedName>
</protein>
<evidence type="ECO:0000313" key="1">
    <source>
        <dbReference type="EMBL" id="RXI09019.1"/>
    </source>
</evidence>
<dbReference type="EMBL" id="RDQH01000327">
    <property type="protein sequence ID" value="RXI09019.1"/>
    <property type="molecule type" value="Genomic_DNA"/>
</dbReference>
<accession>A0A498KLI8</accession>
<organism evidence="1 2">
    <name type="scientific">Malus domestica</name>
    <name type="common">Apple</name>
    <name type="synonym">Pyrus malus</name>
    <dbReference type="NCBI Taxonomy" id="3750"/>
    <lineage>
        <taxon>Eukaryota</taxon>
        <taxon>Viridiplantae</taxon>
        <taxon>Streptophyta</taxon>
        <taxon>Embryophyta</taxon>
        <taxon>Tracheophyta</taxon>
        <taxon>Spermatophyta</taxon>
        <taxon>Magnoliopsida</taxon>
        <taxon>eudicotyledons</taxon>
        <taxon>Gunneridae</taxon>
        <taxon>Pentapetalae</taxon>
        <taxon>rosids</taxon>
        <taxon>fabids</taxon>
        <taxon>Rosales</taxon>
        <taxon>Rosaceae</taxon>
        <taxon>Amygdaloideae</taxon>
        <taxon>Maleae</taxon>
        <taxon>Malus</taxon>
    </lineage>
</organism>
<gene>
    <name evidence="1" type="ORF">DVH24_023163</name>
</gene>
<evidence type="ECO:0000313" key="2">
    <source>
        <dbReference type="Proteomes" id="UP000290289"/>
    </source>
</evidence>
<keyword evidence="2" id="KW-1185">Reference proteome</keyword>
<dbReference type="Proteomes" id="UP000290289">
    <property type="component" value="Chromosome 1"/>
</dbReference>
<sequence>MRTYIIESSGYYGPQIIGKAQGIFVASSEDKSRAIWTDVHQRDRSHVALIGGIGMYDGPNG</sequence>
<evidence type="ECO:0008006" key="3">
    <source>
        <dbReference type="Google" id="ProtNLM"/>
    </source>
</evidence>
<dbReference type="AlphaFoldDB" id="A0A498KLI8"/>